<dbReference type="Pfam" id="PF09335">
    <property type="entry name" value="VTT_dom"/>
    <property type="match status" value="1"/>
</dbReference>
<evidence type="ECO:0000256" key="6">
    <source>
        <dbReference type="ARBA" id="ARBA00023136"/>
    </source>
</evidence>
<evidence type="ECO:0000259" key="8">
    <source>
        <dbReference type="Pfam" id="PF09335"/>
    </source>
</evidence>
<evidence type="ECO:0000313" key="9">
    <source>
        <dbReference type="EMBL" id="BBH95297.1"/>
    </source>
</evidence>
<proteinExistence type="inferred from homology"/>
<dbReference type="EMBL" id="AP019377">
    <property type="protein sequence ID" value="BBH95297.1"/>
    <property type="molecule type" value="Genomic_DNA"/>
</dbReference>
<comment type="subcellular location">
    <subcellularLocation>
        <location evidence="1">Cell membrane</location>
        <topology evidence="1">Multi-pass membrane protein</topology>
    </subcellularLocation>
</comment>
<evidence type="ECO:0000256" key="3">
    <source>
        <dbReference type="ARBA" id="ARBA00022475"/>
    </source>
</evidence>
<dbReference type="PANTHER" id="PTHR42709">
    <property type="entry name" value="ALKALINE PHOSPHATASE LIKE PROTEIN"/>
    <property type="match status" value="1"/>
</dbReference>
<evidence type="ECO:0000256" key="1">
    <source>
        <dbReference type="ARBA" id="ARBA00004651"/>
    </source>
</evidence>
<feature type="transmembrane region" description="Helical" evidence="7">
    <location>
        <begin position="180"/>
        <end position="203"/>
    </location>
</feature>
<feature type="domain" description="VTT" evidence="8">
    <location>
        <begin position="41"/>
        <end position="164"/>
    </location>
</feature>
<keyword evidence="5 7" id="KW-1133">Transmembrane helix</keyword>
<keyword evidence="3" id="KW-1003">Cell membrane</keyword>
<evidence type="ECO:0000256" key="4">
    <source>
        <dbReference type="ARBA" id="ARBA00022692"/>
    </source>
</evidence>
<dbReference type="InterPro" id="IPR032816">
    <property type="entry name" value="VTT_dom"/>
</dbReference>
<dbReference type="InterPro" id="IPR051311">
    <property type="entry name" value="DedA_domain"/>
</dbReference>
<feature type="transmembrane region" description="Helical" evidence="7">
    <location>
        <begin position="60"/>
        <end position="81"/>
    </location>
</feature>
<keyword evidence="4 7" id="KW-0812">Transmembrane</keyword>
<dbReference type="GO" id="GO:0005886">
    <property type="term" value="C:plasma membrane"/>
    <property type="evidence" value="ECO:0007669"/>
    <property type="project" value="UniProtKB-SubCell"/>
</dbReference>
<dbReference type="PANTHER" id="PTHR42709:SF6">
    <property type="entry name" value="UNDECAPRENYL PHOSPHATE TRANSPORTER A"/>
    <property type="match status" value="1"/>
</dbReference>
<comment type="similarity">
    <text evidence="2">Belongs to the DedA family.</text>
</comment>
<accession>A0A455T421</accession>
<feature type="transmembrane region" description="Helical" evidence="7">
    <location>
        <begin position="145"/>
        <end position="168"/>
    </location>
</feature>
<gene>
    <name evidence="9" type="ORF">KTA_34960</name>
</gene>
<evidence type="ECO:0000256" key="5">
    <source>
        <dbReference type="ARBA" id="ARBA00022989"/>
    </source>
</evidence>
<feature type="transmembrane region" description="Helical" evidence="7">
    <location>
        <begin position="20"/>
        <end position="40"/>
    </location>
</feature>
<protein>
    <submittedName>
        <fullName evidence="9">Alkaline phosphatase</fullName>
    </submittedName>
</protein>
<evidence type="ECO:0000256" key="2">
    <source>
        <dbReference type="ARBA" id="ARBA00010792"/>
    </source>
</evidence>
<sequence>MLEALIQFLIDNVLFKAHPLAIYGIVALFLFLESCGIPVINSTLLLLTGALVTLGHLHFWPLAAAALIGSCAGACLAYWIGERGGRPALLRLMKLLHLDESKASVAEGWFQHAGAWMIFLSRITPYVRPFACFLAGISRLVYQRFLLAMFLGSLLWCVAIIRIGMVLGKHWRWGVALIQQYTLPACLILVALMALSLVASRLLQRQLRQRFLQERSPSKERERQLLKVQ</sequence>
<name>A0A455T421_9CHLR</name>
<dbReference type="AlphaFoldDB" id="A0A455T421"/>
<keyword evidence="6 7" id="KW-0472">Membrane</keyword>
<evidence type="ECO:0000256" key="7">
    <source>
        <dbReference type="SAM" id="Phobius"/>
    </source>
</evidence>
<reference evidence="9" key="1">
    <citation type="submission" date="2018-12" db="EMBL/GenBank/DDBJ databases">
        <title>Novel natural products biosynthetic potential of the class Ktedonobacteria.</title>
        <authorList>
            <person name="Zheng Y."/>
            <person name="Saitou A."/>
            <person name="Wang C.M."/>
            <person name="Toyoda A."/>
            <person name="Minakuchi Y."/>
            <person name="Sekiguchi Y."/>
            <person name="Ueda K."/>
            <person name="Takano H."/>
            <person name="Sakai Y."/>
            <person name="Yokota A."/>
            <person name="Yabe S."/>
        </authorList>
    </citation>
    <scope>NUCLEOTIDE SEQUENCE</scope>
    <source>
        <strain evidence="9">A3-2</strain>
    </source>
</reference>
<organism evidence="9">
    <name type="scientific">Thermogemmatispora argillosa</name>
    <dbReference type="NCBI Taxonomy" id="2045280"/>
    <lineage>
        <taxon>Bacteria</taxon>
        <taxon>Bacillati</taxon>
        <taxon>Chloroflexota</taxon>
        <taxon>Ktedonobacteria</taxon>
        <taxon>Thermogemmatisporales</taxon>
        <taxon>Thermogemmatisporaceae</taxon>
        <taxon>Thermogemmatispora</taxon>
    </lineage>
</organism>